<accession>A0A3B3SST9</accession>
<dbReference type="STRING" id="1676925.ENSPKIP00000033782"/>
<dbReference type="Pfam" id="PF13895">
    <property type="entry name" value="Ig_2"/>
    <property type="match status" value="1"/>
</dbReference>
<dbReference type="InterPro" id="IPR007110">
    <property type="entry name" value="Ig-like_dom"/>
</dbReference>
<dbReference type="SUPFAM" id="SSF48726">
    <property type="entry name" value="Immunoglobulin"/>
    <property type="match status" value="2"/>
</dbReference>
<dbReference type="Pfam" id="PF07686">
    <property type="entry name" value="V-set"/>
    <property type="match status" value="1"/>
</dbReference>
<dbReference type="Ensembl" id="ENSPKIT00000014676.1">
    <property type="protein sequence ID" value="ENSPKIP00000033782.1"/>
    <property type="gene ID" value="ENSPKIG00000013364.1"/>
</dbReference>
<evidence type="ECO:0000256" key="2">
    <source>
        <dbReference type="ARBA" id="ARBA00022729"/>
    </source>
</evidence>
<evidence type="ECO:0000259" key="6">
    <source>
        <dbReference type="PROSITE" id="PS50835"/>
    </source>
</evidence>
<evidence type="ECO:0000256" key="5">
    <source>
        <dbReference type="SAM" id="SignalP"/>
    </source>
</evidence>
<dbReference type="InterPro" id="IPR036179">
    <property type="entry name" value="Ig-like_dom_sf"/>
</dbReference>
<dbReference type="InterPro" id="IPR015631">
    <property type="entry name" value="CD2/SLAM_rcpt"/>
</dbReference>
<evidence type="ECO:0000256" key="4">
    <source>
        <dbReference type="ARBA" id="ARBA00023180"/>
    </source>
</evidence>
<comment type="subcellular location">
    <subcellularLocation>
        <location evidence="1">Membrane</location>
    </subcellularLocation>
</comment>
<reference evidence="7" key="1">
    <citation type="submission" date="2025-08" db="UniProtKB">
        <authorList>
            <consortium name="Ensembl"/>
        </authorList>
    </citation>
    <scope>IDENTIFICATION</scope>
</reference>
<dbReference type="GeneTree" id="ENSGT00970000194096"/>
<sequence length="261" mass="29617">MLFFLIIVYFVLHLYMSGTQESCMTVATGATVTLPLNYPDFTMDHELIWKHNFTTILKRKKQNVILGQESSMMSDGSLRLIDLQLRDTGSYQVEVYNSNGLHVKQSSVTLCVLEKVSEPTVNYTCRIQLVLTCHLEKKPGNVTFEWTRNNITVERENEETLRVDGKSASGTFSCRARNEVSEERSPSVTVTCGDLGPTISTLNRQSIPSGYDLPTPWLKPLLLSVFSTSKVYCKMLAKKKGRWGWGLLRYNAETETRLNEL</sequence>
<feature type="signal peptide" evidence="5">
    <location>
        <begin position="1"/>
        <end position="19"/>
    </location>
</feature>
<keyword evidence="8" id="KW-1185">Reference proteome</keyword>
<keyword evidence="2 5" id="KW-0732">Signal</keyword>
<reference evidence="7" key="2">
    <citation type="submission" date="2025-09" db="UniProtKB">
        <authorList>
            <consortium name="Ensembl"/>
        </authorList>
    </citation>
    <scope>IDENTIFICATION</scope>
</reference>
<evidence type="ECO:0000256" key="1">
    <source>
        <dbReference type="ARBA" id="ARBA00004370"/>
    </source>
</evidence>
<dbReference type="Gene3D" id="2.60.40.10">
    <property type="entry name" value="Immunoglobulins"/>
    <property type="match status" value="2"/>
</dbReference>
<dbReference type="PANTHER" id="PTHR12080">
    <property type="entry name" value="SIGNALING LYMPHOCYTIC ACTIVATION MOLECULE"/>
    <property type="match status" value="1"/>
</dbReference>
<dbReference type="InterPro" id="IPR013783">
    <property type="entry name" value="Ig-like_fold"/>
</dbReference>
<dbReference type="InterPro" id="IPR013106">
    <property type="entry name" value="Ig_V-set"/>
</dbReference>
<dbReference type="PROSITE" id="PS50835">
    <property type="entry name" value="IG_LIKE"/>
    <property type="match status" value="1"/>
</dbReference>
<proteinExistence type="predicted"/>
<name>A0A3B3SST9_9TELE</name>
<evidence type="ECO:0000313" key="8">
    <source>
        <dbReference type="Proteomes" id="UP000261540"/>
    </source>
</evidence>
<dbReference type="AlphaFoldDB" id="A0A3B3SST9"/>
<evidence type="ECO:0000313" key="7">
    <source>
        <dbReference type="Ensembl" id="ENSPKIP00000033782.1"/>
    </source>
</evidence>
<evidence type="ECO:0000256" key="3">
    <source>
        <dbReference type="ARBA" id="ARBA00023136"/>
    </source>
</evidence>
<dbReference type="GO" id="GO:0016020">
    <property type="term" value="C:membrane"/>
    <property type="evidence" value="ECO:0007669"/>
    <property type="project" value="UniProtKB-SubCell"/>
</dbReference>
<feature type="domain" description="Ig-like" evidence="6">
    <location>
        <begin position="129"/>
        <end position="191"/>
    </location>
</feature>
<dbReference type="SMART" id="SM00409">
    <property type="entry name" value="IG"/>
    <property type="match status" value="2"/>
</dbReference>
<organism evidence="7 8">
    <name type="scientific">Paramormyrops kingsleyae</name>
    <dbReference type="NCBI Taxonomy" id="1676925"/>
    <lineage>
        <taxon>Eukaryota</taxon>
        <taxon>Metazoa</taxon>
        <taxon>Chordata</taxon>
        <taxon>Craniata</taxon>
        <taxon>Vertebrata</taxon>
        <taxon>Euteleostomi</taxon>
        <taxon>Actinopterygii</taxon>
        <taxon>Neopterygii</taxon>
        <taxon>Teleostei</taxon>
        <taxon>Osteoglossocephala</taxon>
        <taxon>Osteoglossomorpha</taxon>
        <taxon>Osteoglossiformes</taxon>
        <taxon>Mormyridae</taxon>
        <taxon>Paramormyrops</taxon>
    </lineage>
</organism>
<protein>
    <recommendedName>
        <fullName evidence="6">Ig-like domain-containing protein</fullName>
    </recommendedName>
</protein>
<dbReference type="PANTHER" id="PTHR12080:SF134">
    <property type="entry name" value="CD48 ANTIGEN"/>
    <property type="match status" value="1"/>
</dbReference>
<dbReference type="Proteomes" id="UP000261540">
    <property type="component" value="Unplaced"/>
</dbReference>
<keyword evidence="3" id="KW-0472">Membrane</keyword>
<dbReference type="InterPro" id="IPR003599">
    <property type="entry name" value="Ig_sub"/>
</dbReference>
<keyword evidence="4" id="KW-0325">Glycoprotein</keyword>
<feature type="chain" id="PRO_5046140479" description="Ig-like domain-containing protein" evidence="5">
    <location>
        <begin position="20"/>
        <end position="261"/>
    </location>
</feature>